<dbReference type="Gene3D" id="1.20.5.260">
    <property type="entry name" value="Cytochrome b-c1 complex subunit 9"/>
    <property type="match status" value="1"/>
</dbReference>
<evidence type="ECO:0000256" key="3">
    <source>
        <dbReference type="ARBA" id="ARBA00022448"/>
    </source>
</evidence>
<dbReference type="GO" id="GO:0005743">
    <property type="term" value="C:mitochondrial inner membrane"/>
    <property type="evidence" value="ECO:0007669"/>
    <property type="project" value="UniProtKB-SubCell"/>
</dbReference>
<dbReference type="SUPFAM" id="SSF81514">
    <property type="entry name" value="Subunit X (non-heme 7 kDa protein) of cytochrome bc1 complex (Ubiquinol-cytochrome c reductase)"/>
    <property type="match status" value="1"/>
</dbReference>
<dbReference type="Proteomes" id="UP000230750">
    <property type="component" value="Unassembled WGS sequence"/>
</dbReference>
<sequence length="66" mass="7499">MSLTQTVYNAVFKRTSTFALAIVVGAVFFERCFDQLGDGLYNYINQGKQFKDLRKDIALREAGEDD</sequence>
<comment type="caution">
    <text evidence="12">The sequence shown here is derived from an EMBL/GenBank/DDBJ whole genome shotgun (WGS) entry which is preliminary data.</text>
</comment>
<dbReference type="GO" id="GO:0045275">
    <property type="term" value="C:respiratory chain complex III"/>
    <property type="evidence" value="ECO:0007669"/>
    <property type="project" value="UniProtKB-UniRule"/>
</dbReference>
<keyword evidence="7 11" id="KW-0249">Electron transport</keyword>
<keyword evidence="6 11" id="KW-0999">Mitochondrion inner membrane</keyword>
<evidence type="ECO:0000313" key="12">
    <source>
        <dbReference type="EMBL" id="PIK43635.1"/>
    </source>
</evidence>
<dbReference type="GO" id="GO:0006122">
    <property type="term" value="P:mitochondrial electron transport, ubiquinol to cytochrome c"/>
    <property type="evidence" value="ECO:0007669"/>
    <property type="project" value="UniProtKB-UniRule"/>
</dbReference>
<dbReference type="EMBL" id="MRZV01000837">
    <property type="protein sequence ID" value="PIK43635.1"/>
    <property type="molecule type" value="Genomic_DNA"/>
</dbReference>
<evidence type="ECO:0000256" key="11">
    <source>
        <dbReference type="RuleBase" id="RU368056"/>
    </source>
</evidence>
<proteinExistence type="inferred from homology"/>
<evidence type="ECO:0000256" key="6">
    <source>
        <dbReference type="ARBA" id="ARBA00022792"/>
    </source>
</evidence>
<evidence type="ECO:0000256" key="8">
    <source>
        <dbReference type="ARBA" id="ARBA00022989"/>
    </source>
</evidence>
<evidence type="ECO:0000256" key="5">
    <source>
        <dbReference type="ARBA" id="ARBA00022692"/>
    </source>
</evidence>
<comment type="subunit">
    <text evidence="11">Component of the ubiquinol-cytochrome c oxidoreductase (cytochrome b-c1 complex, complex III, CIII), a multisubunit enzyme composed of 3 respiratory subunits cytochrome b, cytochrome c1 and Rieske protein, 2 core protein subunits, and additional low-molecular weight protein subunits.</text>
</comment>
<dbReference type="PANTHER" id="PTHR12980:SF0">
    <property type="entry name" value="CYTOCHROME B-C1 COMPLEX SUBUNIT 9"/>
    <property type="match status" value="1"/>
</dbReference>
<evidence type="ECO:0000256" key="4">
    <source>
        <dbReference type="ARBA" id="ARBA00022660"/>
    </source>
</evidence>
<dbReference type="PANTHER" id="PTHR12980">
    <property type="entry name" value="UBIQUINOL-CYTOCHROME C REDUCTASE COMPLEX, SUBUNIT X"/>
    <property type="match status" value="1"/>
</dbReference>
<dbReference type="InterPro" id="IPR008027">
    <property type="entry name" value="QCR9"/>
</dbReference>
<keyword evidence="10" id="KW-0472">Membrane</keyword>
<protein>
    <recommendedName>
        <fullName evidence="11">Complex III subunit 9</fullName>
    </recommendedName>
</protein>
<dbReference type="InterPro" id="IPR036656">
    <property type="entry name" value="QCR9_sf"/>
</dbReference>
<keyword evidence="3 11" id="KW-0813">Transport</keyword>
<keyword evidence="4 11" id="KW-0679">Respiratory chain</keyword>
<evidence type="ECO:0000256" key="9">
    <source>
        <dbReference type="ARBA" id="ARBA00023128"/>
    </source>
</evidence>
<evidence type="ECO:0000256" key="7">
    <source>
        <dbReference type="ARBA" id="ARBA00022982"/>
    </source>
</evidence>
<dbReference type="Pfam" id="PF05365">
    <property type="entry name" value="UCR_UQCRX_QCR9"/>
    <property type="match status" value="1"/>
</dbReference>
<evidence type="ECO:0000256" key="1">
    <source>
        <dbReference type="ARBA" id="ARBA00004434"/>
    </source>
</evidence>
<dbReference type="FunFam" id="1.20.5.260:FF:000001">
    <property type="entry name" value="Cytochrome b-c1 complex subunit 9"/>
    <property type="match status" value="1"/>
</dbReference>
<dbReference type="STRING" id="307972.A0A2G8K6Q4"/>
<dbReference type="OrthoDB" id="44067at2759"/>
<evidence type="ECO:0000313" key="13">
    <source>
        <dbReference type="Proteomes" id="UP000230750"/>
    </source>
</evidence>
<keyword evidence="8" id="KW-1133">Transmembrane helix</keyword>
<accession>A0A2G8K6Q4</accession>
<comment type="subcellular location">
    <subcellularLocation>
        <location evidence="1 11">Mitochondrion inner membrane</location>
        <topology evidence="1 11">Single-pass membrane protein</topology>
    </subcellularLocation>
</comment>
<dbReference type="AlphaFoldDB" id="A0A2G8K6Q4"/>
<comment type="function">
    <text evidence="11">Component of the ubiquinol-cytochrome c oxidoreductase, a multisubunit transmembrane complex that is part of the mitochondrial electron transport chain which drives oxidative phosphorylation. The complex plays an important role in the uptake of multiple carbon sources present in different host niches.</text>
</comment>
<evidence type="ECO:0000256" key="2">
    <source>
        <dbReference type="ARBA" id="ARBA00007856"/>
    </source>
</evidence>
<keyword evidence="13" id="KW-1185">Reference proteome</keyword>
<reference evidence="12 13" key="1">
    <citation type="journal article" date="2017" name="PLoS Biol.">
        <title>The sea cucumber genome provides insights into morphological evolution and visceral regeneration.</title>
        <authorList>
            <person name="Zhang X."/>
            <person name="Sun L."/>
            <person name="Yuan J."/>
            <person name="Sun Y."/>
            <person name="Gao Y."/>
            <person name="Zhang L."/>
            <person name="Li S."/>
            <person name="Dai H."/>
            <person name="Hamel J.F."/>
            <person name="Liu C."/>
            <person name="Yu Y."/>
            <person name="Liu S."/>
            <person name="Lin W."/>
            <person name="Guo K."/>
            <person name="Jin S."/>
            <person name="Xu P."/>
            <person name="Storey K.B."/>
            <person name="Huan P."/>
            <person name="Zhang T."/>
            <person name="Zhou Y."/>
            <person name="Zhang J."/>
            <person name="Lin C."/>
            <person name="Li X."/>
            <person name="Xing L."/>
            <person name="Huo D."/>
            <person name="Sun M."/>
            <person name="Wang L."/>
            <person name="Mercier A."/>
            <person name="Li F."/>
            <person name="Yang H."/>
            <person name="Xiang J."/>
        </authorList>
    </citation>
    <scope>NUCLEOTIDE SEQUENCE [LARGE SCALE GENOMIC DNA]</scope>
    <source>
        <strain evidence="12">Shaxun</strain>
        <tissue evidence="12">Muscle</tissue>
    </source>
</reference>
<evidence type="ECO:0000256" key="10">
    <source>
        <dbReference type="ARBA" id="ARBA00023136"/>
    </source>
</evidence>
<gene>
    <name evidence="12" type="ORF">BSL78_19517</name>
</gene>
<keyword evidence="5" id="KW-0812">Transmembrane</keyword>
<keyword evidence="9 11" id="KW-0496">Mitochondrion</keyword>
<name>A0A2G8K6Q4_STIJA</name>
<organism evidence="12 13">
    <name type="scientific">Stichopus japonicus</name>
    <name type="common">Sea cucumber</name>
    <dbReference type="NCBI Taxonomy" id="307972"/>
    <lineage>
        <taxon>Eukaryota</taxon>
        <taxon>Metazoa</taxon>
        <taxon>Echinodermata</taxon>
        <taxon>Eleutherozoa</taxon>
        <taxon>Echinozoa</taxon>
        <taxon>Holothuroidea</taxon>
        <taxon>Aspidochirotacea</taxon>
        <taxon>Aspidochirotida</taxon>
        <taxon>Stichopodidae</taxon>
        <taxon>Apostichopus</taxon>
    </lineage>
</organism>
<comment type="similarity">
    <text evidence="2 11">Belongs to the UQCR10/QCR9 family.</text>
</comment>